<comment type="caution">
    <text evidence="2">The sequence shown here is derived from an EMBL/GenBank/DDBJ whole genome shotgun (WGS) entry which is preliminary data.</text>
</comment>
<dbReference type="VEuPathDB" id="VectorBase:LOC119177791"/>
<dbReference type="AlphaFoldDB" id="A0A9J6D2S5"/>
<reference evidence="2" key="2">
    <citation type="submission" date="2021-09" db="EMBL/GenBank/DDBJ databases">
        <authorList>
            <person name="Jia N."/>
            <person name="Wang J."/>
            <person name="Shi W."/>
            <person name="Du L."/>
            <person name="Sun Y."/>
            <person name="Zhan W."/>
            <person name="Jiang J."/>
            <person name="Wang Q."/>
            <person name="Zhang B."/>
            <person name="Ji P."/>
            <person name="Sakyi L.B."/>
            <person name="Cui X."/>
            <person name="Yuan T."/>
            <person name="Jiang B."/>
            <person name="Yang W."/>
            <person name="Lam T.T.-Y."/>
            <person name="Chang Q."/>
            <person name="Ding S."/>
            <person name="Wang X."/>
            <person name="Zhu J."/>
            <person name="Ruan X."/>
            <person name="Zhao L."/>
            <person name="Wei J."/>
            <person name="Que T."/>
            <person name="Du C."/>
            <person name="Cheng J."/>
            <person name="Dai P."/>
            <person name="Han X."/>
            <person name="Huang E."/>
            <person name="Gao Y."/>
            <person name="Liu J."/>
            <person name="Shao H."/>
            <person name="Ye R."/>
            <person name="Li L."/>
            <person name="Wei W."/>
            <person name="Wang X."/>
            <person name="Wang C."/>
            <person name="Huo Q."/>
            <person name="Li W."/>
            <person name="Guo W."/>
            <person name="Chen H."/>
            <person name="Chen S."/>
            <person name="Zhou L."/>
            <person name="Zhou L."/>
            <person name="Ni X."/>
            <person name="Tian J."/>
            <person name="Zhou Y."/>
            <person name="Sheng Y."/>
            <person name="Liu T."/>
            <person name="Pan Y."/>
            <person name="Xia L."/>
            <person name="Li J."/>
            <person name="Zhao F."/>
            <person name="Cao W."/>
        </authorList>
    </citation>
    <scope>NUCLEOTIDE SEQUENCE</scope>
    <source>
        <strain evidence="2">Rmic-2018</strain>
        <tissue evidence="2">Larvae</tissue>
    </source>
</reference>
<keyword evidence="1" id="KW-0472">Membrane</keyword>
<dbReference type="EMBL" id="JABSTU010001376">
    <property type="protein sequence ID" value="KAH7986095.1"/>
    <property type="molecule type" value="Genomic_DNA"/>
</dbReference>
<dbReference type="InterPro" id="IPR037272">
    <property type="entry name" value="SNS_sf"/>
</dbReference>
<evidence type="ECO:0000313" key="3">
    <source>
        <dbReference type="Proteomes" id="UP000821866"/>
    </source>
</evidence>
<evidence type="ECO:0000256" key="1">
    <source>
        <dbReference type="SAM" id="Phobius"/>
    </source>
</evidence>
<feature type="transmembrane region" description="Helical" evidence="1">
    <location>
        <begin position="23"/>
        <end position="44"/>
    </location>
</feature>
<name>A0A9J6D2S5_RHIMP</name>
<organism evidence="2 3">
    <name type="scientific">Rhipicephalus microplus</name>
    <name type="common">Cattle tick</name>
    <name type="synonym">Boophilus microplus</name>
    <dbReference type="NCBI Taxonomy" id="6941"/>
    <lineage>
        <taxon>Eukaryota</taxon>
        <taxon>Metazoa</taxon>
        <taxon>Ecdysozoa</taxon>
        <taxon>Arthropoda</taxon>
        <taxon>Chelicerata</taxon>
        <taxon>Arachnida</taxon>
        <taxon>Acari</taxon>
        <taxon>Parasitiformes</taxon>
        <taxon>Ixodida</taxon>
        <taxon>Ixodoidea</taxon>
        <taxon>Ixodidae</taxon>
        <taxon>Rhipicephalinae</taxon>
        <taxon>Rhipicephalus</taxon>
        <taxon>Boophilus</taxon>
    </lineage>
</organism>
<feature type="transmembrane region" description="Helical" evidence="1">
    <location>
        <begin position="64"/>
        <end position="86"/>
    </location>
</feature>
<dbReference type="SUPFAM" id="SSF161070">
    <property type="entry name" value="SNF-like"/>
    <property type="match status" value="1"/>
</dbReference>
<proteinExistence type="predicted"/>
<dbReference type="Proteomes" id="UP000821866">
    <property type="component" value="Unassembled WGS sequence"/>
</dbReference>
<keyword evidence="1" id="KW-0812">Transmembrane</keyword>
<reference evidence="2" key="1">
    <citation type="journal article" date="2020" name="Cell">
        <title>Large-Scale Comparative Analyses of Tick Genomes Elucidate Their Genetic Diversity and Vector Capacities.</title>
        <authorList>
            <consortium name="Tick Genome and Microbiome Consortium (TIGMIC)"/>
            <person name="Jia N."/>
            <person name="Wang J."/>
            <person name="Shi W."/>
            <person name="Du L."/>
            <person name="Sun Y."/>
            <person name="Zhan W."/>
            <person name="Jiang J.F."/>
            <person name="Wang Q."/>
            <person name="Zhang B."/>
            <person name="Ji P."/>
            <person name="Bell-Sakyi L."/>
            <person name="Cui X.M."/>
            <person name="Yuan T.T."/>
            <person name="Jiang B.G."/>
            <person name="Yang W.F."/>
            <person name="Lam T.T."/>
            <person name="Chang Q.C."/>
            <person name="Ding S.J."/>
            <person name="Wang X.J."/>
            <person name="Zhu J.G."/>
            <person name="Ruan X.D."/>
            <person name="Zhao L."/>
            <person name="Wei J.T."/>
            <person name="Ye R.Z."/>
            <person name="Que T.C."/>
            <person name="Du C.H."/>
            <person name="Zhou Y.H."/>
            <person name="Cheng J.X."/>
            <person name="Dai P.F."/>
            <person name="Guo W.B."/>
            <person name="Han X.H."/>
            <person name="Huang E.J."/>
            <person name="Li L.F."/>
            <person name="Wei W."/>
            <person name="Gao Y.C."/>
            <person name="Liu J.Z."/>
            <person name="Shao H.Z."/>
            <person name="Wang X."/>
            <person name="Wang C.C."/>
            <person name="Yang T.C."/>
            <person name="Huo Q.B."/>
            <person name="Li W."/>
            <person name="Chen H.Y."/>
            <person name="Chen S.E."/>
            <person name="Zhou L.G."/>
            <person name="Ni X.B."/>
            <person name="Tian J.H."/>
            <person name="Sheng Y."/>
            <person name="Liu T."/>
            <person name="Pan Y.S."/>
            <person name="Xia L.Y."/>
            <person name="Li J."/>
            <person name="Zhao F."/>
            <person name="Cao W.C."/>
        </authorList>
    </citation>
    <scope>NUCLEOTIDE SEQUENCE</scope>
    <source>
        <strain evidence="2">Rmic-2018</strain>
    </source>
</reference>
<protein>
    <submittedName>
        <fullName evidence="2">Uncharacterized protein</fullName>
    </submittedName>
</protein>
<keyword evidence="3" id="KW-1185">Reference proteome</keyword>
<keyword evidence="1" id="KW-1133">Transmembrane helix</keyword>
<sequence>MSPSCDRQRNDIFFMFETPPPRFITFCWRNMCPLVLAVIGLNTFTMSDSREYHNQHTFSAWTGIGQLVILAFIMVIVGSFVISTLAQNKYDLYAAIEPETTYGPRGRAEFMRYHMYLADRNALPCSASPESRRDVLDLGASPARSSRLRASQGGAAAESKTVVSDKPKIVVISSTGIVEACGSSVLAAGLVAVDSAAVSGAGSPLKKSKKKSSMCQ</sequence>
<accession>A0A9J6D2S5</accession>
<evidence type="ECO:0000313" key="2">
    <source>
        <dbReference type="EMBL" id="KAH7986095.1"/>
    </source>
</evidence>
<gene>
    <name evidence="2" type="ORF">HPB51_026715</name>
</gene>